<evidence type="ECO:0000313" key="2">
    <source>
        <dbReference type="EMBL" id="XCD03281.1"/>
    </source>
</evidence>
<evidence type="ECO:0000256" key="1">
    <source>
        <dbReference type="SAM" id="Phobius"/>
    </source>
</evidence>
<keyword evidence="1" id="KW-1133">Transmembrane helix</keyword>
<organism evidence="2">
    <name type="scientific">Dulem virus 67</name>
    <dbReference type="NCBI Taxonomy" id="3145778"/>
    <lineage>
        <taxon>Viruses</taxon>
        <taxon>Monodnaviria</taxon>
        <taxon>Loebvirae</taxon>
        <taxon>Hofneiviricota</taxon>
        <taxon>Faserviricetes</taxon>
        <taxon>Tubulavirales</taxon>
        <taxon>Inoviridae</taxon>
        <taxon>Inovirus</taxon>
    </lineage>
</organism>
<keyword evidence="1" id="KW-0472">Membrane</keyword>
<dbReference type="EMBL" id="PP511337">
    <property type="protein sequence ID" value="XCD03281.1"/>
    <property type="molecule type" value="Genomic_DNA"/>
</dbReference>
<proteinExistence type="predicted"/>
<feature type="transmembrane region" description="Helical" evidence="1">
    <location>
        <begin position="38"/>
        <end position="59"/>
    </location>
</feature>
<reference evidence="2" key="1">
    <citation type="submission" date="2024-03" db="EMBL/GenBank/DDBJ databases">
        <title>Diverse circular DNA viruses in blood, oral, and fecal samples of captive lemurs.</title>
        <authorList>
            <person name="Paietta E.N."/>
            <person name="Kraberger S."/>
            <person name="Lund M.C."/>
            <person name="Custer J.M."/>
            <person name="Vargas K.M."/>
            <person name="Ehmke E.E."/>
            <person name="Yoder A.D."/>
            <person name="Varsani A."/>
        </authorList>
    </citation>
    <scope>NUCLEOTIDE SEQUENCE</scope>
    <source>
        <strain evidence="2">Duke_18_38</strain>
    </source>
</reference>
<sequence>MEGEVSAMAAFLGQLTEAFTEILKCVTATATTIVGNPFLLFTVIFLFAGGVIGIMGRILSRN</sequence>
<name>A0AAU8AVR7_9VIRU</name>
<protein>
    <submittedName>
        <fullName evidence="2">Uncharacterized protein</fullName>
    </submittedName>
</protein>
<accession>A0AAU8AVR7</accession>
<keyword evidence="1" id="KW-0812">Transmembrane</keyword>